<evidence type="ECO:0000256" key="1">
    <source>
        <dbReference type="ARBA" id="ARBA00008172"/>
    </source>
</evidence>
<keyword evidence="2" id="KW-1277">Toxin-antitoxin system</keyword>
<dbReference type="GO" id="GO:0006401">
    <property type="term" value="P:RNA catabolic process"/>
    <property type="evidence" value="ECO:0007669"/>
    <property type="project" value="InterPro"/>
</dbReference>
<dbReference type="KEGG" id="chg:AXF12_06705"/>
<keyword evidence="5 8" id="KW-0378">Hydrolase</keyword>
<dbReference type="Pfam" id="PF06769">
    <property type="entry name" value="YoeB_toxin"/>
    <property type="match status" value="1"/>
</dbReference>
<evidence type="ECO:0000313" key="10">
    <source>
        <dbReference type="Proteomes" id="UP000215539"/>
    </source>
</evidence>
<evidence type="ECO:0000256" key="5">
    <source>
        <dbReference type="ARBA" id="ARBA00022801"/>
    </source>
</evidence>
<evidence type="ECO:0000256" key="6">
    <source>
        <dbReference type="ARBA" id="ARBA00030388"/>
    </source>
</evidence>
<organism evidence="8 10">
    <name type="scientific">Capnocytophaga haemolytica</name>
    <dbReference type="NCBI Taxonomy" id="45243"/>
    <lineage>
        <taxon>Bacteria</taxon>
        <taxon>Pseudomonadati</taxon>
        <taxon>Bacteroidota</taxon>
        <taxon>Flavobacteriia</taxon>
        <taxon>Flavobacteriales</taxon>
        <taxon>Flavobacteriaceae</taxon>
        <taxon>Capnocytophaga</taxon>
    </lineage>
</organism>
<dbReference type="InterPro" id="IPR035093">
    <property type="entry name" value="RelE/ParE_toxin_dom_sf"/>
</dbReference>
<evidence type="ECO:0000256" key="3">
    <source>
        <dbReference type="ARBA" id="ARBA00022722"/>
    </source>
</evidence>
<dbReference type="EMBL" id="CP014227">
    <property type="protein sequence ID" value="AMD85226.1"/>
    <property type="molecule type" value="Genomic_DNA"/>
</dbReference>
<dbReference type="EMBL" id="LT906449">
    <property type="protein sequence ID" value="SNV04023.1"/>
    <property type="molecule type" value="Genomic_DNA"/>
</dbReference>
<dbReference type="GO" id="GO:0016787">
    <property type="term" value="F:hydrolase activity"/>
    <property type="evidence" value="ECO:0007669"/>
    <property type="project" value="UniProtKB-KW"/>
</dbReference>
<dbReference type="InterPro" id="IPR009614">
    <property type="entry name" value="YoeB_toxin"/>
</dbReference>
<accession>A0AAX2GVG3</accession>
<dbReference type="RefSeq" id="WP_066429424.1">
    <property type="nucleotide sequence ID" value="NZ_CP014227.1"/>
</dbReference>
<keyword evidence="9" id="KW-1185">Reference proteome</keyword>
<evidence type="ECO:0000256" key="4">
    <source>
        <dbReference type="ARBA" id="ARBA00022759"/>
    </source>
</evidence>
<protein>
    <recommendedName>
        <fullName evidence="6">Putative mRNA interferase YoeB</fullName>
    </recommendedName>
</protein>
<dbReference type="Gene3D" id="3.30.2310.20">
    <property type="entry name" value="RelE-like"/>
    <property type="match status" value="1"/>
</dbReference>
<dbReference type="GO" id="GO:0045892">
    <property type="term" value="P:negative regulation of DNA-templated transcription"/>
    <property type="evidence" value="ECO:0007669"/>
    <property type="project" value="TreeGrafter"/>
</dbReference>
<dbReference type="NCBIfam" id="TIGR02116">
    <property type="entry name" value="toxin_Txe_YoeB"/>
    <property type="match status" value="1"/>
</dbReference>
<dbReference type="Proteomes" id="UP000065822">
    <property type="component" value="Chromosome"/>
</dbReference>
<dbReference type="Proteomes" id="UP000215539">
    <property type="component" value="Chromosome 1"/>
</dbReference>
<evidence type="ECO:0000313" key="7">
    <source>
        <dbReference type="EMBL" id="AMD85226.1"/>
    </source>
</evidence>
<dbReference type="PANTHER" id="PTHR38039">
    <property type="entry name" value="TOXIN YOEB"/>
    <property type="match status" value="1"/>
</dbReference>
<evidence type="ECO:0000313" key="9">
    <source>
        <dbReference type="Proteomes" id="UP000065822"/>
    </source>
</evidence>
<evidence type="ECO:0000256" key="2">
    <source>
        <dbReference type="ARBA" id="ARBA00022649"/>
    </source>
</evidence>
<reference evidence="7 9" key="1">
    <citation type="submission" date="2016-02" db="EMBL/GenBank/DDBJ databases">
        <authorList>
            <person name="Holder M.E."/>
            <person name="Ajami N.J."/>
            <person name="Petrosino J.F."/>
        </authorList>
    </citation>
    <scope>NUCLEOTIDE SEQUENCE [LARGE SCALE GENOMIC DNA]</scope>
    <source>
        <strain evidence="7 9">CCUG 32990</strain>
    </source>
</reference>
<dbReference type="GO" id="GO:0004519">
    <property type="term" value="F:endonuclease activity"/>
    <property type="evidence" value="ECO:0007669"/>
    <property type="project" value="UniProtKB-KW"/>
</dbReference>
<gene>
    <name evidence="8" type="primary">relK_1</name>
    <name evidence="7" type="ORF">AXF12_06705</name>
    <name evidence="8" type="ORF">SAMEA44541418_00365</name>
</gene>
<sequence length="101" mass="11887">MENKDISSTEYVIEYKDEYFEDIEKHSKSGQKKLIEKIITLLDEIKYAPKVGIGHPEALKSYGDMNVWSRRIDGKHRLTYEIFEDEKKVKILTAYGHYGDK</sequence>
<reference evidence="8 10" key="2">
    <citation type="submission" date="2017-06" db="EMBL/GenBank/DDBJ databases">
        <authorList>
            <consortium name="Pathogen Informatics"/>
        </authorList>
    </citation>
    <scope>NUCLEOTIDE SEQUENCE [LARGE SCALE GENOMIC DNA]</scope>
    <source>
        <strain evidence="8 10">NCTC12947</strain>
    </source>
</reference>
<dbReference type="AlphaFoldDB" id="A0AAX2GVG3"/>
<proteinExistence type="inferred from homology"/>
<keyword evidence="4" id="KW-0255">Endonuclease</keyword>
<comment type="similarity">
    <text evidence="1">Belongs to the YoeB family.</text>
</comment>
<dbReference type="PANTHER" id="PTHR38039:SF1">
    <property type="entry name" value="TOXIN YOEB"/>
    <property type="match status" value="1"/>
</dbReference>
<keyword evidence="3" id="KW-0540">Nuclease</keyword>
<name>A0AAX2GVG3_9FLAO</name>
<dbReference type="SUPFAM" id="SSF143011">
    <property type="entry name" value="RelE-like"/>
    <property type="match status" value="1"/>
</dbReference>
<evidence type="ECO:0000313" key="8">
    <source>
        <dbReference type="EMBL" id="SNV04023.1"/>
    </source>
</evidence>